<proteinExistence type="predicted"/>
<reference evidence="1 2" key="1">
    <citation type="journal article" date="2016" name="Environ. Microbiol.">
        <title>Genomic resolution of a cold subsurface aquifer community provides metabolic insights for novel microbes adapted to high CO concentrations.</title>
        <authorList>
            <person name="Probst A.J."/>
            <person name="Castelle C.J."/>
            <person name="Singh A."/>
            <person name="Brown C.T."/>
            <person name="Anantharaman K."/>
            <person name="Sharon I."/>
            <person name="Hug L.A."/>
            <person name="Burstein D."/>
            <person name="Emerson J.B."/>
            <person name="Thomas B.C."/>
            <person name="Banfield J.F."/>
        </authorList>
    </citation>
    <scope>NUCLEOTIDE SEQUENCE [LARGE SCALE GENOMIC DNA]</scope>
    <source>
        <strain evidence="1">CG1_02_37_22</strain>
    </source>
</reference>
<evidence type="ECO:0000313" key="2">
    <source>
        <dbReference type="Proteomes" id="UP000183120"/>
    </source>
</evidence>
<accession>A0A1J4TS77</accession>
<organism evidence="1 2">
    <name type="scientific">Candidatus Gottesmanbacteria bacterium CG1_02_37_22</name>
    <dbReference type="NCBI Taxonomy" id="1805209"/>
    <lineage>
        <taxon>Bacteria</taxon>
        <taxon>Candidatus Gottesmaniibacteriota</taxon>
    </lineage>
</organism>
<comment type="caution">
    <text evidence="1">The sequence shown here is derived from an EMBL/GenBank/DDBJ whole genome shotgun (WGS) entry which is preliminary data.</text>
</comment>
<gene>
    <name evidence="1" type="ORF">AUJ73_03680</name>
</gene>
<sequence length="200" mass="23242">MRVFFHTYVGEIYKLSQYHKKIYTIISDLGYDHVPVDSEYIDNPEKLITKIEKGGTQAKITRYKECIKNLQLCDIFVIEVSSNSLSAGYLLHEALNNSRPVIALYHEGELPNFLSGGLENEKLVTIEYNSSNIKVQLERALELAKKAVDIRFNFFIPPQLVTYLNWTSSMLRISKSTYLRKLIMDDMSKNRDYIKLKKTF</sequence>
<dbReference type="Gene3D" id="3.40.50.450">
    <property type="match status" value="1"/>
</dbReference>
<dbReference type="AlphaFoldDB" id="A0A1J4TS77"/>
<name>A0A1J4TS77_9BACT</name>
<dbReference type="EMBL" id="MNUY01000057">
    <property type="protein sequence ID" value="OIO13493.1"/>
    <property type="molecule type" value="Genomic_DNA"/>
</dbReference>
<evidence type="ECO:0000313" key="1">
    <source>
        <dbReference type="EMBL" id="OIO13493.1"/>
    </source>
</evidence>
<evidence type="ECO:0008006" key="3">
    <source>
        <dbReference type="Google" id="ProtNLM"/>
    </source>
</evidence>
<protein>
    <recommendedName>
        <fullName evidence="3">Nucleoside 2-deoxyribosyltransferase</fullName>
    </recommendedName>
</protein>
<dbReference type="STRING" id="1805209.AUJ73_03680"/>
<dbReference type="Proteomes" id="UP000183120">
    <property type="component" value="Unassembled WGS sequence"/>
</dbReference>